<dbReference type="Pfam" id="PF16777">
    <property type="entry name" value="RHH_7"/>
    <property type="match status" value="1"/>
</dbReference>
<proteinExistence type="predicted"/>
<dbReference type="InterPro" id="IPR031895">
    <property type="entry name" value="RHH_CopG"/>
</dbReference>
<dbReference type="EMBL" id="DSAY01000112">
    <property type="protein sequence ID" value="HDP15358.1"/>
    <property type="molecule type" value="Genomic_DNA"/>
</dbReference>
<dbReference type="SUPFAM" id="SSF47598">
    <property type="entry name" value="Ribbon-helix-helix"/>
    <property type="match status" value="1"/>
</dbReference>
<evidence type="ECO:0000313" key="2">
    <source>
        <dbReference type="EMBL" id="HDP15358.1"/>
    </source>
</evidence>
<protein>
    <submittedName>
        <fullName evidence="1">Uncharacterized protein</fullName>
    </submittedName>
</protein>
<dbReference type="GO" id="GO:0006355">
    <property type="term" value="P:regulation of DNA-templated transcription"/>
    <property type="evidence" value="ECO:0007669"/>
    <property type="project" value="InterPro"/>
</dbReference>
<organism evidence="1">
    <name type="scientific">Thermofilum adornatum</name>
    <dbReference type="NCBI Taxonomy" id="1365176"/>
    <lineage>
        <taxon>Archaea</taxon>
        <taxon>Thermoproteota</taxon>
        <taxon>Thermoprotei</taxon>
        <taxon>Thermofilales</taxon>
        <taxon>Thermofilaceae</taxon>
        <taxon>Thermofilum</taxon>
    </lineage>
</organism>
<dbReference type="InterPro" id="IPR010985">
    <property type="entry name" value="Ribbon_hlx_hlx"/>
</dbReference>
<gene>
    <name evidence="1" type="ORF">ENN26_02610</name>
    <name evidence="2" type="ORF">ENN26_06260</name>
</gene>
<name>A0A7C1CE46_9CREN</name>
<dbReference type="AlphaFoldDB" id="A0A7C1CE46"/>
<sequence>MRQVKFYIDEERYEELKKLAQEQGLTVPGYVKRLVLKHLGEMEGGIEENVEYLLQRQEQMRKELGRIGLDLIKLQKRVEYLERYIRRGASTKT</sequence>
<evidence type="ECO:0000313" key="1">
    <source>
        <dbReference type="EMBL" id="HDP14656.1"/>
    </source>
</evidence>
<dbReference type="Gene3D" id="1.10.1220.10">
    <property type="entry name" value="Met repressor-like"/>
    <property type="match status" value="1"/>
</dbReference>
<comment type="caution">
    <text evidence="1">The sequence shown here is derived from an EMBL/GenBank/DDBJ whole genome shotgun (WGS) entry which is preliminary data.</text>
</comment>
<dbReference type="InterPro" id="IPR013321">
    <property type="entry name" value="Arc_rbn_hlx_hlx"/>
</dbReference>
<accession>A0A7C1CE46</accession>
<reference evidence="1" key="1">
    <citation type="journal article" date="2020" name="mSystems">
        <title>Genome- and Community-Level Interaction Insights into Carbon Utilization and Element Cycling Functions of Hydrothermarchaeota in Hydrothermal Sediment.</title>
        <authorList>
            <person name="Zhou Z."/>
            <person name="Liu Y."/>
            <person name="Xu W."/>
            <person name="Pan J."/>
            <person name="Luo Z.H."/>
            <person name="Li M."/>
        </authorList>
    </citation>
    <scope>NUCLEOTIDE SEQUENCE [LARGE SCALE GENOMIC DNA]</scope>
    <source>
        <strain evidence="1">SpSt-116</strain>
    </source>
</reference>
<dbReference type="EMBL" id="DSAY01000048">
    <property type="protein sequence ID" value="HDP14656.1"/>
    <property type="molecule type" value="Genomic_DNA"/>
</dbReference>